<protein>
    <submittedName>
        <fullName evidence="1">Uncharacterized protein</fullName>
    </submittedName>
</protein>
<comment type="caution">
    <text evidence="1">The sequence shown here is derived from an EMBL/GenBank/DDBJ whole genome shotgun (WGS) entry which is preliminary data.</text>
</comment>
<organism evidence="1 2">
    <name type="scientific">Penicillium hetheringtonii</name>
    <dbReference type="NCBI Taxonomy" id="911720"/>
    <lineage>
        <taxon>Eukaryota</taxon>
        <taxon>Fungi</taxon>
        <taxon>Dikarya</taxon>
        <taxon>Ascomycota</taxon>
        <taxon>Pezizomycotina</taxon>
        <taxon>Eurotiomycetes</taxon>
        <taxon>Eurotiomycetidae</taxon>
        <taxon>Eurotiales</taxon>
        <taxon>Aspergillaceae</taxon>
        <taxon>Penicillium</taxon>
    </lineage>
</organism>
<dbReference type="EMBL" id="JAQJAC010000004">
    <property type="protein sequence ID" value="KAJ5585714.1"/>
    <property type="molecule type" value="Genomic_DNA"/>
</dbReference>
<proteinExistence type="predicted"/>
<evidence type="ECO:0000313" key="2">
    <source>
        <dbReference type="Proteomes" id="UP001216150"/>
    </source>
</evidence>
<name>A0AAD6GS07_9EURO</name>
<reference evidence="1 2" key="1">
    <citation type="journal article" date="2023" name="IMA Fungus">
        <title>Comparative genomic study of the Penicillium genus elucidates a diverse pangenome and 15 lateral gene transfer events.</title>
        <authorList>
            <person name="Petersen C."/>
            <person name="Sorensen T."/>
            <person name="Nielsen M.R."/>
            <person name="Sondergaard T.E."/>
            <person name="Sorensen J.L."/>
            <person name="Fitzpatrick D.A."/>
            <person name="Frisvad J.C."/>
            <person name="Nielsen K.L."/>
        </authorList>
    </citation>
    <scope>NUCLEOTIDE SEQUENCE [LARGE SCALE GENOMIC DNA]</scope>
    <source>
        <strain evidence="1 2">IBT 29057</strain>
    </source>
</reference>
<sequence length="11" mass="1186">MANILLAARVD</sequence>
<evidence type="ECO:0000313" key="1">
    <source>
        <dbReference type="EMBL" id="KAJ5585714.1"/>
    </source>
</evidence>
<dbReference type="Proteomes" id="UP001216150">
    <property type="component" value="Unassembled WGS sequence"/>
</dbReference>
<accession>A0AAD6GS07</accession>
<keyword evidence="2" id="KW-1185">Reference proteome</keyword>
<gene>
    <name evidence="1" type="ORF">N7450_005501</name>
</gene>